<keyword evidence="3" id="KW-1185">Reference proteome</keyword>
<accession>A0A1Q5T104</accession>
<gene>
    <name evidence="2" type="ORF">PENSUB_12203</name>
</gene>
<evidence type="ECO:0000313" key="3">
    <source>
        <dbReference type="Proteomes" id="UP000186955"/>
    </source>
</evidence>
<feature type="chain" id="PRO_5013180230" evidence="1">
    <location>
        <begin position="22"/>
        <end position="328"/>
    </location>
</feature>
<sequence length="328" mass="36108">MILQIWYLLATGLFPVAFVAAKQDYGVGFELTLDYGVASIHFPNGSYAEVAKIEGNPTYKQRMRTADVQKDHAYIAPDTPTAISWQSFRDYLPPWLGGHNPTHDSISRMLKSLKIASESYLEDSVSTAEITVPFPISKPFFDTLRYATKSISISIPANPAAPAGKLAAIHVYDIGPGNCDYFPDPQDPAQAFLTVEYTRSALTALLVYEECGVYDNIRVLHETDVGSRESTHDRRAKLTTALGVLTKMPVKCDGVVLKSLSNVVLLGESSQDQLLHDVLKDVLSKQEQSVNETTVFDQHEAPLNPVFAGSLAAARLNMFRSNVTHDEV</sequence>
<evidence type="ECO:0000313" key="2">
    <source>
        <dbReference type="EMBL" id="OKO93924.1"/>
    </source>
</evidence>
<dbReference type="Proteomes" id="UP000186955">
    <property type="component" value="Unassembled WGS sequence"/>
</dbReference>
<comment type="caution">
    <text evidence="2">The sequence shown here is derived from an EMBL/GenBank/DDBJ whole genome shotgun (WGS) entry which is preliminary data.</text>
</comment>
<proteinExistence type="predicted"/>
<evidence type="ECO:0000256" key="1">
    <source>
        <dbReference type="SAM" id="SignalP"/>
    </source>
</evidence>
<dbReference type="OrthoDB" id="4357518at2759"/>
<protein>
    <submittedName>
        <fullName evidence="2">Uncharacterized protein</fullName>
    </submittedName>
</protein>
<dbReference type="AlphaFoldDB" id="A0A1Q5T104"/>
<dbReference type="EMBL" id="MNBE01000723">
    <property type="protein sequence ID" value="OKO93924.1"/>
    <property type="molecule type" value="Genomic_DNA"/>
</dbReference>
<name>A0A1Q5T104_9EURO</name>
<keyword evidence="1" id="KW-0732">Signal</keyword>
<reference evidence="2 3" key="1">
    <citation type="submission" date="2016-10" db="EMBL/GenBank/DDBJ databases">
        <title>Genome sequence of the ascomycete fungus Penicillium subrubescens.</title>
        <authorList>
            <person name="De Vries R.P."/>
            <person name="Peng M."/>
            <person name="Dilokpimol A."/>
            <person name="Hilden K."/>
            <person name="Makela M.R."/>
            <person name="Grigoriev I."/>
            <person name="Riley R."/>
            <person name="Granchi Z."/>
        </authorList>
    </citation>
    <scope>NUCLEOTIDE SEQUENCE [LARGE SCALE GENOMIC DNA]</scope>
    <source>
        <strain evidence="2 3">CBS 132785</strain>
    </source>
</reference>
<feature type="signal peptide" evidence="1">
    <location>
        <begin position="1"/>
        <end position="21"/>
    </location>
</feature>
<organism evidence="2 3">
    <name type="scientific">Penicillium subrubescens</name>
    <dbReference type="NCBI Taxonomy" id="1316194"/>
    <lineage>
        <taxon>Eukaryota</taxon>
        <taxon>Fungi</taxon>
        <taxon>Dikarya</taxon>
        <taxon>Ascomycota</taxon>
        <taxon>Pezizomycotina</taxon>
        <taxon>Eurotiomycetes</taxon>
        <taxon>Eurotiomycetidae</taxon>
        <taxon>Eurotiales</taxon>
        <taxon>Aspergillaceae</taxon>
        <taxon>Penicillium</taxon>
    </lineage>
</organism>